<organism evidence="7 8">
    <name type="scientific">Marchantia polymorpha</name>
    <name type="common">Common liverwort</name>
    <name type="synonym">Marchantia aquatica</name>
    <dbReference type="NCBI Taxonomy" id="3197"/>
    <lineage>
        <taxon>Eukaryota</taxon>
        <taxon>Viridiplantae</taxon>
        <taxon>Streptophyta</taxon>
        <taxon>Embryophyta</taxon>
        <taxon>Marchantiophyta</taxon>
        <taxon>Marchantiopsida</taxon>
        <taxon>Marchantiidae</taxon>
        <taxon>Marchantiales</taxon>
        <taxon>Marchantiaceae</taxon>
        <taxon>Marchantia</taxon>
    </lineage>
</organism>
<dbReference type="AlphaFoldDB" id="A0A2R6WGK6"/>
<sequence>MAPKILATDLWKGLTKEKSLKLQRELMRPCQMIRPTGRQLEETGVGPDFRHRFTMHCIQYYQIVWSWSQSWFSIFLVNFLRAKSGVWTLARKAIHREGEAMERVREVVSRLHSLATQVYHGRGEVMDKVNQMYRLMWLVATSAIHWRTEMVGMVKQNVMSRFTSFYYPEDDDDNNLEKQPFRRRFPVDRLYELIKCQCAKIQKRTVKIVSCKVVWFVGLLAAQALVVYFVHQSRSSSHVRDCRRARQLPHHHMPSAWYYEHVHYYPVPRLKILTTEDGAPPIQSQIASSPREITIATHTTMDRFPAVEMTAFRWSGPMVLVVLVRVLSELESTYAKLELLHSRVEAEGRCRLQIQIAIEEGFRNDGQALQALYPINSMRNLALGMVTTQLVFLVDADFVPNPGLHEHLTQHEEKFNDLIKKTEEWNQLLVVPAFQLSEDKTIEYQHSLHVLPHTKEELREAWWNGIVDCFQCDVSPDSHQPTEYYRFTDPAVSWPYQVWYKEGYEPFYIASRNHLPKFDDRFRGHGKNKISHTYLLSVKEFTFWVIPEGFLVELPHPPSLSEKRKVQDPLQTWRIDGIYNRSMREINLIYNITTPKKSETEKTGGLPC</sequence>
<protein>
    <submittedName>
        <fullName evidence="7">Uncharacterized protein</fullName>
    </submittedName>
</protein>
<dbReference type="GO" id="GO:0035269">
    <property type="term" value="P:protein O-linked glycosylation via mannose"/>
    <property type="evidence" value="ECO:0000318"/>
    <property type="project" value="GO_Central"/>
</dbReference>
<dbReference type="GO" id="GO:0042285">
    <property type="term" value="F:xylosyltransferase activity"/>
    <property type="evidence" value="ECO:0000318"/>
    <property type="project" value="GO_Central"/>
</dbReference>
<evidence type="ECO:0000256" key="1">
    <source>
        <dbReference type="ARBA" id="ARBA00004606"/>
    </source>
</evidence>
<dbReference type="EMBL" id="KZ772765">
    <property type="protein sequence ID" value="PTQ32975.1"/>
    <property type="molecule type" value="Genomic_DNA"/>
</dbReference>
<dbReference type="InterPro" id="IPR051292">
    <property type="entry name" value="Xyl/GlcA_transferase"/>
</dbReference>
<comment type="subcellular location">
    <subcellularLocation>
        <location evidence="1">Membrane</location>
        <topology evidence="1">Single-pass type II membrane protein</topology>
    </subcellularLocation>
</comment>
<keyword evidence="8" id="KW-1185">Reference proteome</keyword>
<dbReference type="GO" id="GO:0015020">
    <property type="term" value="F:glucuronosyltransferase activity"/>
    <property type="evidence" value="ECO:0000318"/>
    <property type="project" value="GO_Central"/>
</dbReference>
<dbReference type="PANTHER" id="PTHR12270">
    <property type="entry name" value="GLYCOSYLTRANSFERASE-RELATED"/>
    <property type="match status" value="1"/>
</dbReference>
<name>A0A2R6WGK6_MARPO</name>
<evidence type="ECO:0000256" key="2">
    <source>
        <dbReference type="ARBA" id="ARBA00022692"/>
    </source>
</evidence>
<reference evidence="7" key="2">
    <citation type="submission" date="2017-12" db="EMBL/GenBank/DDBJ databases">
        <title>WGS assembly of Marchantia polymorpha.</title>
        <authorList>
            <person name="Bowman J.L."/>
            <person name="Kohchi T."/>
            <person name="Yamato K.T."/>
            <person name="Jenkins J."/>
            <person name="Shu S."/>
            <person name="Ishizaki K."/>
            <person name="Yamaoka S."/>
            <person name="Nishihama R."/>
            <person name="Nakamura Y."/>
            <person name="Berger F."/>
            <person name="Adam C."/>
            <person name="Aki S.S."/>
            <person name="Althoff F."/>
            <person name="Araki T."/>
            <person name="Arteaga-Vazquez M.A."/>
            <person name="Balasubrmanian S."/>
            <person name="Bauer D."/>
            <person name="Boehm C.R."/>
            <person name="Briginshaw L."/>
            <person name="Caballero-Perez J."/>
            <person name="Catarino B."/>
            <person name="Chen F."/>
            <person name="Chiyoda S."/>
            <person name="Chovatia M."/>
            <person name="Davies K.M."/>
            <person name="Delmans M."/>
            <person name="Demura T."/>
            <person name="Dierschke T."/>
            <person name="Dolan L."/>
            <person name="Dorantes-Acosta A.E."/>
            <person name="Eklund D.M."/>
            <person name="Florent S.N."/>
            <person name="Flores-Sandoval E."/>
            <person name="Fujiyama A."/>
            <person name="Fukuzawa H."/>
            <person name="Galik B."/>
            <person name="Grimanelli D."/>
            <person name="Grimwood J."/>
            <person name="Grossniklaus U."/>
            <person name="Hamada T."/>
            <person name="Haseloff J."/>
            <person name="Hetherington A.J."/>
            <person name="Higo A."/>
            <person name="Hirakawa Y."/>
            <person name="Hundley H.N."/>
            <person name="Ikeda Y."/>
            <person name="Inoue K."/>
            <person name="Inoue S."/>
            <person name="Ishida S."/>
            <person name="Jia Q."/>
            <person name="Kakita M."/>
            <person name="Kanazawa T."/>
            <person name="Kawai Y."/>
            <person name="Kawashima T."/>
            <person name="Kennedy M."/>
            <person name="Kinose K."/>
            <person name="Kinoshita T."/>
            <person name="Kohara Y."/>
            <person name="Koide E."/>
            <person name="Komatsu K."/>
            <person name="Kopischke S."/>
            <person name="Kubo M."/>
            <person name="Kyozuka J."/>
            <person name="Lagercrantz U."/>
            <person name="Lin S.S."/>
            <person name="Lindquist E."/>
            <person name="Lipzen A.M."/>
            <person name="Lu C."/>
            <person name="Luna E.D."/>
            <person name="Martienssen R.A."/>
            <person name="Minamino N."/>
            <person name="Mizutani M."/>
            <person name="Mizutani M."/>
            <person name="Mochizuki N."/>
            <person name="Monte I."/>
            <person name="Mosher R."/>
            <person name="Nagasaki H."/>
            <person name="Nakagami H."/>
            <person name="Naramoto S."/>
            <person name="Nishitani K."/>
            <person name="Ohtani M."/>
            <person name="Okamoto T."/>
            <person name="Okumura M."/>
            <person name="Phillips J."/>
            <person name="Pollak B."/>
            <person name="Reinders A."/>
            <person name="Roevekamp M."/>
            <person name="Sano R."/>
            <person name="Sawa S."/>
            <person name="Schmid M.W."/>
            <person name="Shirakawa M."/>
            <person name="Solano R."/>
            <person name="Spunde A."/>
            <person name="Suetsugu N."/>
            <person name="Sugano S."/>
            <person name="Sugiyama A."/>
            <person name="Sun R."/>
            <person name="Suzuki Y."/>
            <person name="Takenaka M."/>
            <person name="Takezawa D."/>
            <person name="Tomogane H."/>
            <person name="Tsuzuki M."/>
            <person name="Ueda T."/>
            <person name="Umeda M."/>
            <person name="Ward J.M."/>
            <person name="Watanabe Y."/>
            <person name="Yazaki K."/>
            <person name="Yokoyama R."/>
            <person name="Yoshitake Y."/>
            <person name="Yotsui I."/>
            <person name="Zachgo S."/>
            <person name="Schmutz J."/>
        </authorList>
    </citation>
    <scope>NUCLEOTIDE SEQUENCE [LARGE SCALE GENOMIC DNA]</scope>
    <source>
        <strain evidence="7">Tak-1</strain>
    </source>
</reference>
<dbReference type="EMBL" id="KZ772765">
    <property type="protein sequence ID" value="PTQ32974.1"/>
    <property type="molecule type" value="Genomic_DNA"/>
</dbReference>
<evidence type="ECO:0000256" key="5">
    <source>
        <dbReference type="ARBA" id="ARBA00023136"/>
    </source>
</evidence>
<gene>
    <name evidence="7" type="ORF">MARPO_0093s0049</name>
</gene>
<dbReference type="OrthoDB" id="411524at2759"/>
<dbReference type="GO" id="GO:0016020">
    <property type="term" value="C:membrane"/>
    <property type="evidence" value="ECO:0007669"/>
    <property type="project" value="UniProtKB-SubCell"/>
</dbReference>
<keyword evidence="5" id="KW-0472">Membrane</keyword>
<evidence type="ECO:0000256" key="3">
    <source>
        <dbReference type="ARBA" id="ARBA00022968"/>
    </source>
</evidence>
<dbReference type="Gramene" id="Mp5g11260.1">
    <property type="protein sequence ID" value="Mp5g11260.1.cds"/>
    <property type="gene ID" value="Mp5g11260"/>
</dbReference>
<dbReference type="PANTHER" id="PTHR12270:SF52">
    <property type="entry name" value="GLYCOSYLTRANSFERASE-LIKE PROTEIN GNT13-RELATED"/>
    <property type="match status" value="1"/>
</dbReference>
<accession>A0A2R6WGK6</accession>
<dbReference type="Proteomes" id="UP000244005">
    <property type="component" value="Unassembled WGS sequence"/>
</dbReference>
<reference evidence="8" key="1">
    <citation type="journal article" date="2017" name="Cell">
        <title>Insights into land plant evolution garnered from the Marchantia polymorpha genome.</title>
        <authorList>
            <person name="Bowman J.L."/>
            <person name="Kohchi T."/>
            <person name="Yamato K.T."/>
            <person name="Jenkins J."/>
            <person name="Shu S."/>
            <person name="Ishizaki K."/>
            <person name="Yamaoka S."/>
            <person name="Nishihama R."/>
            <person name="Nakamura Y."/>
            <person name="Berger F."/>
            <person name="Adam C."/>
            <person name="Aki S.S."/>
            <person name="Althoff F."/>
            <person name="Araki T."/>
            <person name="Arteaga-Vazquez M.A."/>
            <person name="Balasubrmanian S."/>
            <person name="Barry K."/>
            <person name="Bauer D."/>
            <person name="Boehm C.R."/>
            <person name="Briginshaw L."/>
            <person name="Caballero-Perez J."/>
            <person name="Catarino B."/>
            <person name="Chen F."/>
            <person name="Chiyoda S."/>
            <person name="Chovatia M."/>
            <person name="Davies K.M."/>
            <person name="Delmans M."/>
            <person name="Demura T."/>
            <person name="Dierschke T."/>
            <person name="Dolan L."/>
            <person name="Dorantes-Acosta A.E."/>
            <person name="Eklund D.M."/>
            <person name="Florent S.N."/>
            <person name="Flores-Sandoval E."/>
            <person name="Fujiyama A."/>
            <person name="Fukuzawa H."/>
            <person name="Galik B."/>
            <person name="Grimanelli D."/>
            <person name="Grimwood J."/>
            <person name="Grossniklaus U."/>
            <person name="Hamada T."/>
            <person name="Haseloff J."/>
            <person name="Hetherington A.J."/>
            <person name="Higo A."/>
            <person name="Hirakawa Y."/>
            <person name="Hundley H.N."/>
            <person name="Ikeda Y."/>
            <person name="Inoue K."/>
            <person name="Inoue S.I."/>
            <person name="Ishida S."/>
            <person name="Jia Q."/>
            <person name="Kakita M."/>
            <person name="Kanazawa T."/>
            <person name="Kawai Y."/>
            <person name="Kawashima T."/>
            <person name="Kennedy M."/>
            <person name="Kinose K."/>
            <person name="Kinoshita T."/>
            <person name="Kohara Y."/>
            <person name="Koide E."/>
            <person name="Komatsu K."/>
            <person name="Kopischke S."/>
            <person name="Kubo M."/>
            <person name="Kyozuka J."/>
            <person name="Lagercrantz U."/>
            <person name="Lin S.S."/>
            <person name="Lindquist E."/>
            <person name="Lipzen A.M."/>
            <person name="Lu C.W."/>
            <person name="De Luna E."/>
            <person name="Martienssen R.A."/>
            <person name="Minamino N."/>
            <person name="Mizutani M."/>
            <person name="Mizutani M."/>
            <person name="Mochizuki N."/>
            <person name="Monte I."/>
            <person name="Mosher R."/>
            <person name="Nagasaki H."/>
            <person name="Nakagami H."/>
            <person name="Naramoto S."/>
            <person name="Nishitani K."/>
            <person name="Ohtani M."/>
            <person name="Okamoto T."/>
            <person name="Okumura M."/>
            <person name="Phillips J."/>
            <person name="Pollak B."/>
            <person name="Reinders A."/>
            <person name="Rovekamp M."/>
            <person name="Sano R."/>
            <person name="Sawa S."/>
            <person name="Schmid M.W."/>
            <person name="Shirakawa M."/>
            <person name="Solano R."/>
            <person name="Spunde A."/>
            <person name="Suetsugu N."/>
            <person name="Sugano S."/>
            <person name="Sugiyama A."/>
            <person name="Sun R."/>
            <person name="Suzuki Y."/>
            <person name="Takenaka M."/>
            <person name="Takezawa D."/>
            <person name="Tomogane H."/>
            <person name="Tsuzuki M."/>
            <person name="Ueda T."/>
            <person name="Umeda M."/>
            <person name="Ward J.M."/>
            <person name="Watanabe Y."/>
            <person name="Yazaki K."/>
            <person name="Yokoyama R."/>
            <person name="Yoshitake Y."/>
            <person name="Yotsui I."/>
            <person name="Zachgo S."/>
            <person name="Schmutz J."/>
        </authorList>
    </citation>
    <scope>NUCLEOTIDE SEQUENCE [LARGE SCALE GENOMIC DNA]</scope>
    <source>
        <strain evidence="8">Tak-1</strain>
    </source>
</reference>
<evidence type="ECO:0000256" key="6">
    <source>
        <dbReference type="ARBA" id="ARBA00023180"/>
    </source>
</evidence>
<proteinExistence type="predicted"/>
<evidence type="ECO:0000313" key="8">
    <source>
        <dbReference type="Proteomes" id="UP000244005"/>
    </source>
</evidence>
<keyword evidence="2" id="KW-0812">Transmembrane</keyword>
<evidence type="ECO:0000313" key="7">
    <source>
        <dbReference type="EMBL" id="PTQ32974.1"/>
    </source>
</evidence>
<keyword evidence="3" id="KW-0735">Signal-anchor</keyword>
<dbReference type="Gramene" id="Mp5g11260.2">
    <property type="protein sequence ID" value="Mp5g11260.2.cds"/>
    <property type="gene ID" value="Mp5g11260"/>
</dbReference>
<keyword evidence="6" id="KW-0325">Glycoprotein</keyword>
<keyword evidence="4" id="KW-1133">Transmembrane helix</keyword>
<dbReference type="Pfam" id="PF13896">
    <property type="entry name" value="Glyco_transf_49"/>
    <property type="match status" value="1"/>
</dbReference>
<evidence type="ECO:0000256" key="4">
    <source>
        <dbReference type="ARBA" id="ARBA00022989"/>
    </source>
</evidence>